<dbReference type="InterPro" id="IPR050447">
    <property type="entry name" value="Erg6_SMT_methyltransf"/>
</dbReference>
<evidence type="ECO:0000256" key="3">
    <source>
        <dbReference type="ARBA" id="ARBA00022691"/>
    </source>
</evidence>
<evidence type="ECO:0000256" key="1">
    <source>
        <dbReference type="ARBA" id="ARBA00022603"/>
    </source>
</evidence>
<evidence type="ECO:0000313" key="6">
    <source>
        <dbReference type="Proteomes" id="UP000295247"/>
    </source>
</evidence>
<feature type="domain" description="Polyketide synthase-like methyltransferase" evidence="4">
    <location>
        <begin position="58"/>
        <end position="261"/>
    </location>
</feature>
<dbReference type="SUPFAM" id="SSF53335">
    <property type="entry name" value="S-adenosyl-L-methionine-dependent methyltransferases"/>
    <property type="match status" value="1"/>
</dbReference>
<dbReference type="InterPro" id="IPR029063">
    <property type="entry name" value="SAM-dependent_MTases_sf"/>
</dbReference>
<keyword evidence="2 5" id="KW-0808">Transferase</keyword>
<dbReference type="GO" id="GO:0032259">
    <property type="term" value="P:methylation"/>
    <property type="evidence" value="ECO:0007669"/>
    <property type="project" value="UniProtKB-KW"/>
</dbReference>
<evidence type="ECO:0000256" key="2">
    <source>
        <dbReference type="ARBA" id="ARBA00022679"/>
    </source>
</evidence>
<dbReference type="Proteomes" id="UP000295247">
    <property type="component" value="Unassembled WGS sequence"/>
</dbReference>
<name>A0A4R4A9N4_MARGR</name>
<protein>
    <submittedName>
        <fullName evidence="5">Methyltransferase family protein</fullName>
    </submittedName>
</protein>
<dbReference type="InterPro" id="IPR013216">
    <property type="entry name" value="Methyltransf_11"/>
</dbReference>
<proteinExistence type="predicted"/>
<dbReference type="CDD" id="cd02440">
    <property type="entry name" value="AdoMet_MTases"/>
    <property type="match status" value="1"/>
</dbReference>
<gene>
    <name evidence="5" type="ORF">EDC29_10698</name>
</gene>
<sequence>MTRNPPRRALALLDWIYNPLRRLSVSAVYDLLGTDSPAAGGHYLNLGYWAEADELDAACRALVDLVGARAGMAPGKRVLDLGFGFGEQDLQWMRTLGPEAIVGLNVTGSQVALARERVAAAGESARIDLRQGSATEPGLEPGSFDIVVALECAFHFRTRERFFAEALRLLRPGGRLVLADILPLAPAEGWPRRLAQRWSWREVATKFAIPAENAYPRAEYAERLRACGFTGVEVESIRDRVYAPLHAYLRANPERLSTLPPALRTAVRFGLWLEPETVFAGLDYVLASAERPATDQ</sequence>
<comment type="caution">
    <text evidence="5">The sequence shown here is derived from an EMBL/GenBank/DDBJ whole genome shotgun (WGS) entry which is preliminary data.</text>
</comment>
<dbReference type="PANTHER" id="PTHR44068">
    <property type="entry name" value="ZGC:194242"/>
    <property type="match status" value="1"/>
</dbReference>
<dbReference type="InterPro" id="IPR020803">
    <property type="entry name" value="MeTfrase_dom"/>
</dbReference>
<keyword evidence="1 5" id="KW-0489">Methyltransferase</keyword>
<accession>A0A4R4A9N4</accession>
<dbReference type="RefSeq" id="WP_132229765.1">
    <property type="nucleotide sequence ID" value="NZ_NRRH01000043.1"/>
</dbReference>
<dbReference type="Gene3D" id="3.40.50.150">
    <property type="entry name" value="Vaccinia Virus protein VP39"/>
    <property type="match status" value="1"/>
</dbReference>
<organism evidence="5 6">
    <name type="scientific">Marichromatium gracile</name>
    <name type="common">Chromatium gracile</name>
    <dbReference type="NCBI Taxonomy" id="1048"/>
    <lineage>
        <taxon>Bacteria</taxon>
        <taxon>Pseudomonadati</taxon>
        <taxon>Pseudomonadota</taxon>
        <taxon>Gammaproteobacteria</taxon>
        <taxon>Chromatiales</taxon>
        <taxon>Chromatiaceae</taxon>
        <taxon>Marichromatium</taxon>
    </lineage>
</organism>
<dbReference type="AlphaFoldDB" id="A0A4R4A9N4"/>
<evidence type="ECO:0000259" key="4">
    <source>
        <dbReference type="SMART" id="SM00828"/>
    </source>
</evidence>
<reference evidence="5 6" key="1">
    <citation type="submission" date="2019-03" db="EMBL/GenBank/DDBJ databases">
        <title>Genomic Encyclopedia of Type Strains, Phase IV (KMG-IV): sequencing the most valuable type-strain genomes for metagenomic binning, comparative biology and taxonomic classification.</title>
        <authorList>
            <person name="Goeker M."/>
        </authorList>
    </citation>
    <scope>NUCLEOTIDE SEQUENCE [LARGE SCALE GENOMIC DNA]</scope>
    <source>
        <strain evidence="5 6">DSM 203</strain>
    </source>
</reference>
<dbReference type="Pfam" id="PF08241">
    <property type="entry name" value="Methyltransf_11"/>
    <property type="match status" value="1"/>
</dbReference>
<evidence type="ECO:0000313" key="5">
    <source>
        <dbReference type="EMBL" id="TCW35535.1"/>
    </source>
</evidence>
<dbReference type="SMART" id="SM00828">
    <property type="entry name" value="PKS_MT"/>
    <property type="match status" value="1"/>
</dbReference>
<dbReference type="EMBL" id="SMDC01000006">
    <property type="protein sequence ID" value="TCW35535.1"/>
    <property type="molecule type" value="Genomic_DNA"/>
</dbReference>
<dbReference type="GO" id="GO:0008757">
    <property type="term" value="F:S-adenosylmethionine-dependent methyltransferase activity"/>
    <property type="evidence" value="ECO:0007669"/>
    <property type="project" value="InterPro"/>
</dbReference>
<keyword evidence="3" id="KW-0949">S-adenosyl-L-methionine</keyword>
<dbReference type="PANTHER" id="PTHR44068:SF11">
    <property type="entry name" value="GERANYL DIPHOSPHATE 2-C-METHYLTRANSFERASE"/>
    <property type="match status" value="1"/>
</dbReference>